<feature type="transmembrane region" description="Helical" evidence="1">
    <location>
        <begin position="12"/>
        <end position="32"/>
    </location>
</feature>
<evidence type="ECO:0000313" key="3">
    <source>
        <dbReference type="Proteomes" id="UP000247476"/>
    </source>
</evidence>
<reference evidence="2 3" key="1">
    <citation type="submission" date="2018-05" db="EMBL/GenBank/DDBJ databases">
        <title>Paenibacillus flagellatus sp. nov., isolated from selenium mineral soil.</title>
        <authorList>
            <person name="Dai X."/>
        </authorList>
    </citation>
    <scope>NUCLEOTIDE SEQUENCE [LARGE SCALE GENOMIC DNA]</scope>
    <source>
        <strain evidence="2 3">DXL2</strain>
    </source>
</reference>
<dbReference type="EMBL" id="QJVJ01000019">
    <property type="protein sequence ID" value="PYI50406.1"/>
    <property type="molecule type" value="Genomic_DNA"/>
</dbReference>
<dbReference type="AlphaFoldDB" id="A0A2V5KPH9"/>
<accession>A0A2V5KPH9</accession>
<dbReference type="NCBIfam" id="NF041644">
    <property type="entry name" value="CBO0543_fam"/>
    <property type="match status" value="1"/>
</dbReference>
<keyword evidence="3" id="KW-1185">Reference proteome</keyword>
<keyword evidence="1" id="KW-0812">Transmembrane</keyword>
<protein>
    <submittedName>
        <fullName evidence="2">Uncharacterized protein</fullName>
    </submittedName>
</protein>
<feature type="transmembrane region" description="Helical" evidence="1">
    <location>
        <begin position="105"/>
        <end position="127"/>
    </location>
</feature>
<feature type="transmembrane region" description="Helical" evidence="1">
    <location>
        <begin position="139"/>
        <end position="162"/>
    </location>
</feature>
<dbReference type="Proteomes" id="UP000247476">
    <property type="component" value="Unassembled WGS sequence"/>
</dbReference>
<evidence type="ECO:0000256" key="1">
    <source>
        <dbReference type="SAM" id="Phobius"/>
    </source>
</evidence>
<feature type="transmembrane region" description="Helical" evidence="1">
    <location>
        <begin position="44"/>
        <end position="64"/>
    </location>
</feature>
<dbReference type="InterPro" id="IPR048147">
    <property type="entry name" value="CBO0543-like"/>
</dbReference>
<keyword evidence="1" id="KW-1133">Transmembrane helix</keyword>
<keyword evidence="1" id="KW-0472">Membrane</keyword>
<gene>
    <name evidence="2" type="ORF">DLM86_29635</name>
</gene>
<evidence type="ECO:0000313" key="2">
    <source>
        <dbReference type="EMBL" id="PYI50406.1"/>
    </source>
</evidence>
<comment type="caution">
    <text evidence="2">The sequence shown here is derived from an EMBL/GenBank/DDBJ whole genome shotgun (WGS) entry which is preliminary data.</text>
</comment>
<name>A0A2V5KPH9_9BACL</name>
<sequence>MPSFRNSDSEGFGLTVERFVLTALWVISLSVCPAIPKRKRREAWIALLACQAMTWVSTMLHVWFGLLKFPVREFPKATDLNFTTEFFFYPFLCALYVISEPKGSGWVRFGHLAVWLTVVSVIDQAIVSFTDLIRYEHYAWYWTWITFGLLFAVTNAYVRMFFRPAALQSERRSPP</sequence>
<feature type="transmembrane region" description="Helical" evidence="1">
    <location>
        <begin position="80"/>
        <end position="98"/>
    </location>
</feature>
<organism evidence="2 3">
    <name type="scientific">Paenibacillus flagellatus</name>
    <dbReference type="NCBI Taxonomy" id="2211139"/>
    <lineage>
        <taxon>Bacteria</taxon>
        <taxon>Bacillati</taxon>
        <taxon>Bacillota</taxon>
        <taxon>Bacilli</taxon>
        <taxon>Bacillales</taxon>
        <taxon>Paenibacillaceae</taxon>
        <taxon>Paenibacillus</taxon>
    </lineage>
</organism>
<proteinExistence type="predicted"/>